<feature type="region of interest" description="Disordered" evidence="1">
    <location>
        <begin position="30"/>
        <end position="105"/>
    </location>
</feature>
<organism evidence="3 4">
    <name type="scientific">Suillus subaureus</name>
    <dbReference type="NCBI Taxonomy" id="48587"/>
    <lineage>
        <taxon>Eukaryota</taxon>
        <taxon>Fungi</taxon>
        <taxon>Dikarya</taxon>
        <taxon>Basidiomycota</taxon>
        <taxon>Agaricomycotina</taxon>
        <taxon>Agaricomycetes</taxon>
        <taxon>Agaricomycetidae</taxon>
        <taxon>Boletales</taxon>
        <taxon>Suillineae</taxon>
        <taxon>Suillaceae</taxon>
        <taxon>Suillus</taxon>
    </lineage>
</organism>
<evidence type="ECO:0000256" key="1">
    <source>
        <dbReference type="SAM" id="MobiDB-lite"/>
    </source>
</evidence>
<keyword evidence="4" id="KW-1185">Reference proteome</keyword>
<proteinExistence type="predicted"/>
<name>A0A9P7E0Q8_9AGAM</name>
<gene>
    <name evidence="3" type="ORF">BJ212DRAFT_1535142</name>
</gene>
<feature type="signal peptide" evidence="2">
    <location>
        <begin position="1"/>
        <end position="22"/>
    </location>
</feature>
<comment type="caution">
    <text evidence="3">The sequence shown here is derived from an EMBL/GenBank/DDBJ whole genome shotgun (WGS) entry which is preliminary data.</text>
</comment>
<keyword evidence="2" id="KW-0732">Signal</keyword>
<sequence>MKFTSLTTAIVTAAAMAGVVVASTIPIAPGAQVAPVGPPPPGPPPSGSPPPVGTPEKGTPGKGDPKEGTPEKGGPKKGTETPEKGEPEKGTGTPDEGPVKGTAPVGAPRIKIDVLLFFQPASWNTPDTSARSLMRSKLRALREPQIRQQRRRVRYSLDMQEAHLHHEILYNLDSNDTNLFTSVYGECPGVPPGSATSLHLSFSVDQAQLVLPDRLAELLSSTNNTRGRARFRSDLCDRSEADNNSGKFND</sequence>
<dbReference type="GeneID" id="64635824"/>
<evidence type="ECO:0000313" key="4">
    <source>
        <dbReference type="Proteomes" id="UP000807769"/>
    </source>
</evidence>
<evidence type="ECO:0000256" key="2">
    <source>
        <dbReference type="SAM" id="SignalP"/>
    </source>
</evidence>
<dbReference type="AlphaFoldDB" id="A0A9P7E0Q8"/>
<feature type="compositionally biased region" description="Basic and acidic residues" evidence="1">
    <location>
        <begin position="63"/>
        <end position="89"/>
    </location>
</feature>
<dbReference type="RefSeq" id="XP_041188236.1">
    <property type="nucleotide sequence ID" value="XM_041341808.1"/>
</dbReference>
<dbReference type="Proteomes" id="UP000807769">
    <property type="component" value="Unassembled WGS sequence"/>
</dbReference>
<reference evidence="3" key="1">
    <citation type="journal article" date="2020" name="New Phytol.">
        <title>Comparative genomics reveals dynamic genome evolution in host specialist ectomycorrhizal fungi.</title>
        <authorList>
            <person name="Lofgren L.A."/>
            <person name="Nguyen N.H."/>
            <person name="Vilgalys R."/>
            <person name="Ruytinx J."/>
            <person name="Liao H.L."/>
            <person name="Branco S."/>
            <person name="Kuo A."/>
            <person name="LaButti K."/>
            <person name="Lipzen A."/>
            <person name="Andreopoulos W."/>
            <person name="Pangilinan J."/>
            <person name="Riley R."/>
            <person name="Hundley H."/>
            <person name="Na H."/>
            <person name="Barry K."/>
            <person name="Grigoriev I.V."/>
            <person name="Stajich J.E."/>
            <person name="Kennedy P.G."/>
        </authorList>
    </citation>
    <scope>NUCLEOTIDE SEQUENCE</scope>
    <source>
        <strain evidence="3">MN1</strain>
    </source>
</reference>
<dbReference type="EMBL" id="JABBWG010000041">
    <property type="protein sequence ID" value="KAG1807778.1"/>
    <property type="molecule type" value="Genomic_DNA"/>
</dbReference>
<feature type="chain" id="PRO_5040247463" evidence="2">
    <location>
        <begin position="23"/>
        <end position="250"/>
    </location>
</feature>
<protein>
    <submittedName>
        <fullName evidence="3">Uncharacterized protein</fullName>
    </submittedName>
</protein>
<feature type="compositionally biased region" description="Pro residues" evidence="1">
    <location>
        <begin position="36"/>
        <end position="53"/>
    </location>
</feature>
<accession>A0A9P7E0Q8</accession>
<evidence type="ECO:0000313" key="3">
    <source>
        <dbReference type="EMBL" id="KAG1807778.1"/>
    </source>
</evidence>